<dbReference type="Proteomes" id="UP000075670">
    <property type="component" value="Unassembled WGS sequence"/>
</dbReference>
<comment type="caution">
    <text evidence="3">The sequence shown here is derived from an EMBL/GenBank/DDBJ whole genome shotgun (WGS) entry which is preliminary data.</text>
</comment>
<dbReference type="RefSeq" id="WP_062285108.1">
    <property type="nucleotide sequence ID" value="NZ_LTBC01000011.1"/>
</dbReference>
<dbReference type="OrthoDB" id="1717699at2"/>
<comment type="similarity">
    <text evidence="1">Belongs to the intimin/invasin family.</text>
</comment>
<evidence type="ECO:0000313" key="4">
    <source>
        <dbReference type="Proteomes" id="UP000075670"/>
    </source>
</evidence>
<protein>
    <submittedName>
        <fullName evidence="3">Bacterial Ig-like domain (Group 1)</fullName>
    </submittedName>
</protein>
<accession>A0A151AVM7</accession>
<dbReference type="InterPro" id="IPR003344">
    <property type="entry name" value="Big_1_dom"/>
</dbReference>
<gene>
    <name evidence="3" type="ORF">MOMUL_23660</name>
</gene>
<sequence length="690" mass="70724">MFKANRSRHRVAAGLLAVVLTFSLAFSGVPLAIAAGSTPSLDVTLASSNAGEKTTYNFTADGLSLATSDLAGKDVEIDFPSGFAVSDSPAVEVDVTTVSGAVYYAYVAPSVSSTSSNIATLTIPASIGLPANSTVTKVVVKALTVTNTNIAGSYNASLIFKGPSQNVTLTKSITINPVVGSIELSSPTASPTGTAGSQVSVLVKGLVKDIAGNPYANIPVTFSINPNVSGFTSSPTSVSTMADGTFAATVQFTPDGAGTYTVTVAAGAKTTSFNVSVNAAAAAKLAWVTPPSSINYNGRTALTVQLLDHYNNPVNAPNGGTVVDLAAFTSDVTSGGMAGRFYDAVTGGSEITRVTIPAGSNSVTIYLQPLNPSTNITVEARSTGLATASADISVGAAPQSPTAISLGGATGGVAGYVYEVTVQLDHPADRDYSLTVNLLDDGNSAAWASWDTTKKSDYLASGSKANGETLTFPAGQQEMSIYIYTTAAAAGKTLTVNVSGSDLTTNGSITISYIAADMTRSLTTGWNVLSTPLALAGDGNLQSLGLNNNNFEIAWTYVNGQWSQVTTQALNPLQGYFVKAKTPVTLNYTFKRVADVREAVPPTRDLSAGWNLVGMGTDNDSATVSDVLASVKGKYAVVVNPGLGNRAWLNGSAETSDQTSSNKIGKGDAYWVYMTAPGTLAGLMAPEMVQ</sequence>
<dbReference type="AlphaFoldDB" id="A0A151AVM7"/>
<reference evidence="3 4" key="1">
    <citation type="submission" date="2016-02" db="EMBL/GenBank/DDBJ databases">
        <title>Genome sequence of Moorella mulderi DSM 14980.</title>
        <authorList>
            <person name="Poehlein A."/>
            <person name="Daniel R."/>
        </authorList>
    </citation>
    <scope>NUCLEOTIDE SEQUENCE [LARGE SCALE GENOMIC DNA]</scope>
    <source>
        <strain evidence="3 4">DSM 14980</strain>
    </source>
</reference>
<dbReference type="PATRIC" id="fig|1122241.3.peg.2519"/>
<feature type="domain" description="Big-1" evidence="2">
    <location>
        <begin position="179"/>
        <end position="280"/>
    </location>
</feature>
<dbReference type="InterPro" id="IPR013783">
    <property type="entry name" value="Ig-like_fold"/>
</dbReference>
<dbReference type="InterPro" id="IPR008964">
    <property type="entry name" value="Invasin/intimin_cell_adhesion"/>
</dbReference>
<keyword evidence="4" id="KW-1185">Reference proteome</keyword>
<name>A0A151AVM7_9FIRM</name>
<dbReference type="PROSITE" id="PS51127">
    <property type="entry name" value="BIG1"/>
    <property type="match status" value="1"/>
</dbReference>
<evidence type="ECO:0000256" key="1">
    <source>
        <dbReference type="ARBA" id="ARBA00010116"/>
    </source>
</evidence>
<dbReference type="EMBL" id="LTBC01000011">
    <property type="protein sequence ID" value="KYH31457.1"/>
    <property type="molecule type" value="Genomic_DNA"/>
</dbReference>
<evidence type="ECO:0000313" key="3">
    <source>
        <dbReference type="EMBL" id="KYH31457.1"/>
    </source>
</evidence>
<evidence type="ECO:0000259" key="2">
    <source>
        <dbReference type="PROSITE" id="PS51127"/>
    </source>
</evidence>
<proteinExistence type="inferred from homology"/>
<organism evidence="3 4">
    <name type="scientific">Moorella mulderi DSM 14980</name>
    <dbReference type="NCBI Taxonomy" id="1122241"/>
    <lineage>
        <taxon>Bacteria</taxon>
        <taxon>Bacillati</taxon>
        <taxon>Bacillota</taxon>
        <taxon>Clostridia</taxon>
        <taxon>Neomoorellales</taxon>
        <taxon>Neomoorellaceae</taxon>
        <taxon>Neomoorella</taxon>
    </lineage>
</organism>
<dbReference type="SUPFAM" id="SSF49373">
    <property type="entry name" value="Invasin/intimin cell-adhesion fragments"/>
    <property type="match status" value="1"/>
</dbReference>
<dbReference type="Gene3D" id="2.60.40.10">
    <property type="entry name" value="Immunoglobulins"/>
    <property type="match status" value="1"/>
</dbReference>